<dbReference type="GO" id="GO:0008094">
    <property type="term" value="F:ATP-dependent activity, acting on DNA"/>
    <property type="evidence" value="ECO:0007669"/>
    <property type="project" value="InterPro"/>
</dbReference>
<accession>A0A9P6XL81</accession>
<evidence type="ECO:0000313" key="7">
    <source>
        <dbReference type="EMBL" id="KAG1521071.1"/>
    </source>
</evidence>
<comment type="similarity">
    <text evidence="1">Belongs to the RecA family.</text>
</comment>
<evidence type="ECO:0000313" key="8">
    <source>
        <dbReference type="Proteomes" id="UP000717996"/>
    </source>
</evidence>
<organism evidence="7 8">
    <name type="scientific">Rhizopus oryzae</name>
    <name type="common">Mucormycosis agent</name>
    <name type="synonym">Rhizopus arrhizus var. delemar</name>
    <dbReference type="NCBI Taxonomy" id="64495"/>
    <lineage>
        <taxon>Eukaryota</taxon>
        <taxon>Fungi</taxon>
        <taxon>Fungi incertae sedis</taxon>
        <taxon>Mucoromycota</taxon>
        <taxon>Mucoromycotina</taxon>
        <taxon>Mucoromycetes</taxon>
        <taxon>Mucorales</taxon>
        <taxon>Mucorineae</taxon>
        <taxon>Rhizopodaceae</taxon>
        <taxon>Rhizopus</taxon>
    </lineage>
</organism>
<keyword evidence="5" id="KW-0233">DNA recombination</keyword>
<dbReference type="PROSITE" id="PS00321">
    <property type="entry name" value="RECA_1"/>
    <property type="match status" value="1"/>
</dbReference>
<dbReference type="AlphaFoldDB" id="A0A9P6XL81"/>
<name>A0A9P6XL81_RHIOR</name>
<dbReference type="PANTHER" id="PTHR45900:SF1">
    <property type="entry name" value="MITOCHONDRIAL DNA REPAIR PROTEIN RECA HOMOLOG-RELATED"/>
    <property type="match status" value="1"/>
</dbReference>
<evidence type="ECO:0000256" key="5">
    <source>
        <dbReference type="ARBA" id="ARBA00023172"/>
    </source>
</evidence>
<dbReference type="PROSITE" id="PS50163">
    <property type="entry name" value="RECA_3"/>
    <property type="match status" value="1"/>
</dbReference>
<dbReference type="InterPro" id="IPR049428">
    <property type="entry name" value="RecA-like_N"/>
</dbReference>
<comment type="caution">
    <text evidence="7">The sequence shown here is derived from an EMBL/GenBank/DDBJ whole genome shotgun (WGS) entry which is preliminary data.</text>
</comment>
<feature type="domain" description="RecA family profile 2" evidence="6">
    <location>
        <begin position="30"/>
        <end position="91"/>
    </location>
</feature>
<evidence type="ECO:0000256" key="3">
    <source>
        <dbReference type="ARBA" id="ARBA00022840"/>
    </source>
</evidence>
<keyword evidence="4" id="KW-0238">DNA-binding</keyword>
<dbReference type="GO" id="GO:0005524">
    <property type="term" value="F:ATP binding"/>
    <property type="evidence" value="ECO:0007669"/>
    <property type="project" value="UniProtKB-KW"/>
</dbReference>
<dbReference type="GO" id="GO:0006310">
    <property type="term" value="P:DNA recombination"/>
    <property type="evidence" value="ECO:0007669"/>
    <property type="project" value="UniProtKB-KW"/>
</dbReference>
<dbReference type="GO" id="GO:0006281">
    <property type="term" value="P:DNA repair"/>
    <property type="evidence" value="ECO:0007669"/>
    <property type="project" value="InterPro"/>
</dbReference>
<dbReference type="InterPro" id="IPR013765">
    <property type="entry name" value="DNA_recomb/repair_RecA"/>
</dbReference>
<keyword evidence="3" id="KW-0067">ATP-binding</keyword>
<dbReference type="InterPro" id="IPR027417">
    <property type="entry name" value="P-loop_NTPase"/>
</dbReference>
<dbReference type="Pfam" id="PF00154">
    <property type="entry name" value="RecA_N"/>
    <property type="match status" value="1"/>
</dbReference>
<sequence>MSQALRKLTGNIKRSNTLVIFINQLRMKIGVMMPGQSPETTTGGNALKFYASVRLDIRRIGAIKKGDEIIGNQTKIKVVKNKLAPPFKQAN</sequence>
<evidence type="ECO:0000256" key="1">
    <source>
        <dbReference type="ARBA" id="ARBA00009391"/>
    </source>
</evidence>
<evidence type="ECO:0000256" key="2">
    <source>
        <dbReference type="ARBA" id="ARBA00022741"/>
    </source>
</evidence>
<proteinExistence type="inferred from homology"/>
<dbReference type="GO" id="GO:0003697">
    <property type="term" value="F:single-stranded DNA binding"/>
    <property type="evidence" value="ECO:0007669"/>
    <property type="project" value="InterPro"/>
</dbReference>
<dbReference type="EMBL" id="JAANIT010014928">
    <property type="protein sequence ID" value="KAG1521071.1"/>
    <property type="molecule type" value="Genomic_DNA"/>
</dbReference>
<dbReference type="PANTHER" id="PTHR45900">
    <property type="entry name" value="RECA"/>
    <property type="match status" value="1"/>
</dbReference>
<dbReference type="PRINTS" id="PR00142">
    <property type="entry name" value="RECA"/>
</dbReference>
<dbReference type="GO" id="GO:0005829">
    <property type="term" value="C:cytosol"/>
    <property type="evidence" value="ECO:0007669"/>
    <property type="project" value="TreeGrafter"/>
</dbReference>
<keyword evidence="2" id="KW-0547">Nucleotide-binding</keyword>
<evidence type="ECO:0000256" key="4">
    <source>
        <dbReference type="ARBA" id="ARBA00023125"/>
    </source>
</evidence>
<reference evidence="7" key="1">
    <citation type="journal article" date="2020" name="Microb. Genom.">
        <title>Genetic diversity of clinical and environmental Mucorales isolates obtained from an investigation of mucormycosis cases among solid organ transplant recipients.</title>
        <authorList>
            <person name="Nguyen M.H."/>
            <person name="Kaul D."/>
            <person name="Muto C."/>
            <person name="Cheng S.J."/>
            <person name="Richter R.A."/>
            <person name="Bruno V.M."/>
            <person name="Liu G."/>
            <person name="Beyhan S."/>
            <person name="Sundermann A.J."/>
            <person name="Mounaud S."/>
            <person name="Pasculle A.W."/>
            <person name="Nierman W.C."/>
            <person name="Driscoll E."/>
            <person name="Cumbie R."/>
            <person name="Clancy C.J."/>
            <person name="Dupont C.L."/>
        </authorList>
    </citation>
    <scope>NUCLEOTIDE SEQUENCE</scope>
    <source>
        <strain evidence="7">GL16</strain>
    </source>
</reference>
<gene>
    <name evidence="7" type="ORF">G6F51_014706</name>
</gene>
<dbReference type="SUPFAM" id="SSF52540">
    <property type="entry name" value="P-loop containing nucleoside triphosphate hydrolases"/>
    <property type="match status" value="1"/>
</dbReference>
<evidence type="ECO:0000259" key="6">
    <source>
        <dbReference type="PROSITE" id="PS50163"/>
    </source>
</evidence>
<dbReference type="Gene3D" id="3.40.50.300">
    <property type="entry name" value="P-loop containing nucleotide triphosphate hydrolases"/>
    <property type="match status" value="1"/>
</dbReference>
<protein>
    <recommendedName>
        <fullName evidence="6">RecA family profile 2 domain-containing protein</fullName>
    </recommendedName>
</protein>
<dbReference type="Proteomes" id="UP000717996">
    <property type="component" value="Unassembled WGS sequence"/>
</dbReference>
<dbReference type="InterPro" id="IPR020587">
    <property type="entry name" value="RecA_monomer-monomer_interface"/>
</dbReference>
<dbReference type="InterPro" id="IPR020584">
    <property type="entry name" value="DNA_recomb/repair_RecA_CS"/>
</dbReference>